<name>A0ABW6VDP0_MICFU</name>
<sequence>MNDLDSRPIEGHLYVYRIEPHPDGTTRTAVWRPRKNPGGRILYYEGVRYIDNGETGANWRGEPPFYEGGQLVAETTFDPTLTHLRDQDRVRSTIARTWGPVTCEHHVTNWDNLDVPIFRPEDWE</sequence>
<accession>A0ABW6VDP0</accession>
<protein>
    <submittedName>
        <fullName evidence="1">Uncharacterized protein</fullName>
    </submittedName>
</protein>
<reference evidence="1 2" key="1">
    <citation type="submission" date="2024-10" db="EMBL/GenBank/DDBJ databases">
        <title>The Natural Products Discovery Center: Release of the First 8490 Sequenced Strains for Exploring Actinobacteria Biosynthetic Diversity.</title>
        <authorList>
            <person name="Kalkreuter E."/>
            <person name="Kautsar S.A."/>
            <person name="Yang D."/>
            <person name="Bader C.D."/>
            <person name="Teijaro C.N."/>
            <person name="Fluegel L."/>
            <person name="Davis C.M."/>
            <person name="Simpson J.R."/>
            <person name="Lauterbach L."/>
            <person name="Steele A.D."/>
            <person name="Gui C."/>
            <person name="Meng S."/>
            <person name="Li G."/>
            <person name="Viehrig K."/>
            <person name="Ye F."/>
            <person name="Su P."/>
            <person name="Kiefer A.F."/>
            <person name="Nichols A."/>
            <person name="Cepeda A.J."/>
            <person name="Yan W."/>
            <person name="Fan B."/>
            <person name="Jiang Y."/>
            <person name="Adhikari A."/>
            <person name="Zheng C.-J."/>
            <person name="Schuster L."/>
            <person name="Cowan T.M."/>
            <person name="Smanski M.J."/>
            <person name="Chevrette M.G."/>
            <person name="De Carvalho L.P.S."/>
            <person name="Shen B."/>
        </authorList>
    </citation>
    <scope>NUCLEOTIDE SEQUENCE [LARGE SCALE GENOMIC DNA]</scope>
    <source>
        <strain evidence="1 2">NPDC001281</strain>
    </source>
</reference>
<dbReference type="RefSeq" id="WP_387345871.1">
    <property type="nucleotide sequence ID" value="NZ_JBIAXI010000024.1"/>
</dbReference>
<proteinExistence type="predicted"/>
<dbReference type="Proteomes" id="UP001602119">
    <property type="component" value="Unassembled WGS sequence"/>
</dbReference>
<evidence type="ECO:0000313" key="2">
    <source>
        <dbReference type="Proteomes" id="UP001602119"/>
    </source>
</evidence>
<comment type="caution">
    <text evidence="1">The sequence shown here is derived from an EMBL/GenBank/DDBJ whole genome shotgun (WGS) entry which is preliminary data.</text>
</comment>
<evidence type="ECO:0000313" key="1">
    <source>
        <dbReference type="EMBL" id="MFF4777454.1"/>
    </source>
</evidence>
<keyword evidence="2" id="KW-1185">Reference proteome</keyword>
<dbReference type="EMBL" id="JBIAXI010000024">
    <property type="protein sequence ID" value="MFF4777454.1"/>
    <property type="molecule type" value="Genomic_DNA"/>
</dbReference>
<gene>
    <name evidence="1" type="ORF">ACFY05_31825</name>
</gene>
<organism evidence="1 2">
    <name type="scientific">Microtetraspora fusca</name>
    <dbReference type="NCBI Taxonomy" id="1997"/>
    <lineage>
        <taxon>Bacteria</taxon>
        <taxon>Bacillati</taxon>
        <taxon>Actinomycetota</taxon>
        <taxon>Actinomycetes</taxon>
        <taxon>Streptosporangiales</taxon>
        <taxon>Streptosporangiaceae</taxon>
        <taxon>Microtetraspora</taxon>
    </lineage>
</organism>